<protein>
    <recommendedName>
        <fullName evidence="8">Major facilitator superfamily (MFS) profile domain-containing protein</fullName>
    </recommendedName>
</protein>
<keyword evidence="3" id="KW-0813">Transport</keyword>
<accession>A0A381WKC9</accession>
<dbReference type="GO" id="GO:0012505">
    <property type="term" value="C:endomembrane system"/>
    <property type="evidence" value="ECO:0007669"/>
    <property type="project" value="UniProtKB-SubCell"/>
</dbReference>
<dbReference type="InterPro" id="IPR020846">
    <property type="entry name" value="MFS_dom"/>
</dbReference>
<dbReference type="SUPFAM" id="SSF103473">
    <property type="entry name" value="MFS general substrate transporter"/>
    <property type="match status" value="1"/>
</dbReference>
<dbReference type="PANTHER" id="PTHR23514:SF3">
    <property type="entry name" value="BYPASS OF STOP CODON PROTEIN 6"/>
    <property type="match status" value="1"/>
</dbReference>
<dbReference type="InterPro" id="IPR011701">
    <property type="entry name" value="MFS"/>
</dbReference>
<dbReference type="AlphaFoldDB" id="A0A381WKC9"/>
<dbReference type="PANTHER" id="PTHR23514">
    <property type="entry name" value="BYPASS OF STOP CODON PROTEIN 6"/>
    <property type="match status" value="1"/>
</dbReference>
<proteinExistence type="inferred from homology"/>
<comment type="subcellular location">
    <subcellularLocation>
        <location evidence="1">Endomembrane system</location>
        <topology evidence="1">Multi-pass membrane protein</topology>
    </subcellularLocation>
</comment>
<evidence type="ECO:0000256" key="2">
    <source>
        <dbReference type="ARBA" id="ARBA00008335"/>
    </source>
</evidence>
<evidence type="ECO:0000256" key="1">
    <source>
        <dbReference type="ARBA" id="ARBA00004127"/>
    </source>
</evidence>
<feature type="transmembrane region" description="Helical" evidence="7">
    <location>
        <begin position="184"/>
        <end position="203"/>
    </location>
</feature>
<keyword evidence="6 7" id="KW-0472">Membrane</keyword>
<feature type="transmembrane region" description="Helical" evidence="7">
    <location>
        <begin position="155"/>
        <end position="178"/>
    </location>
</feature>
<feature type="transmembrane region" description="Helical" evidence="7">
    <location>
        <begin position="70"/>
        <end position="86"/>
    </location>
</feature>
<evidence type="ECO:0000256" key="4">
    <source>
        <dbReference type="ARBA" id="ARBA00022692"/>
    </source>
</evidence>
<dbReference type="Pfam" id="PF07690">
    <property type="entry name" value="MFS_1"/>
    <property type="match status" value="1"/>
</dbReference>
<dbReference type="InterPro" id="IPR036259">
    <property type="entry name" value="MFS_trans_sf"/>
</dbReference>
<evidence type="ECO:0000256" key="5">
    <source>
        <dbReference type="ARBA" id="ARBA00022989"/>
    </source>
</evidence>
<feature type="transmembrane region" description="Helical" evidence="7">
    <location>
        <begin position="302"/>
        <end position="321"/>
    </location>
</feature>
<dbReference type="Gene3D" id="1.20.1250.20">
    <property type="entry name" value="MFS general substrate transporter like domains"/>
    <property type="match status" value="2"/>
</dbReference>
<evidence type="ECO:0000256" key="6">
    <source>
        <dbReference type="ARBA" id="ARBA00023136"/>
    </source>
</evidence>
<comment type="similarity">
    <text evidence="2">Belongs to the major facilitator superfamily.</text>
</comment>
<feature type="transmembrane region" description="Helical" evidence="7">
    <location>
        <begin position="394"/>
        <end position="414"/>
    </location>
</feature>
<feature type="transmembrane region" description="Helical" evidence="7">
    <location>
        <begin position="360"/>
        <end position="382"/>
    </location>
</feature>
<dbReference type="PROSITE" id="PS50850">
    <property type="entry name" value="MFS"/>
    <property type="match status" value="1"/>
</dbReference>
<feature type="transmembrane region" description="Helical" evidence="7">
    <location>
        <begin position="237"/>
        <end position="254"/>
    </location>
</feature>
<dbReference type="InterPro" id="IPR051788">
    <property type="entry name" value="MFS_Transporter"/>
</dbReference>
<gene>
    <name evidence="9" type="ORF">METZ01_LOCUS105824</name>
</gene>
<evidence type="ECO:0000256" key="7">
    <source>
        <dbReference type="SAM" id="Phobius"/>
    </source>
</evidence>
<feature type="transmembrane region" description="Helical" evidence="7">
    <location>
        <begin position="26"/>
        <end position="50"/>
    </location>
</feature>
<feature type="transmembrane region" description="Helical" evidence="7">
    <location>
        <begin position="327"/>
        <end position="348"/>
    </location>
</feature>
<reference evidence="9" key="1">
    <citation type="submission" date="2018-05" db="EMBL/GenBank/DDBJ databases">
        <authorList>
            <person name="Lanie J.A."/>
            <person name="Ng W.-L."/>
            <person name="Kazmierczak K.M."/>
            <person name="Andrzejewski T.M."/>
            <person name="Davidsen T.M."/>
            <person name="Wayne K.J."/>
            <person name="Tettelin H."/>
            <person name="Glass J.I."/>
            <person name="Rusch D."/>
            <person name="Podicherti R."/>
            <person name="Tsui H.-C.T."/>
            <person name="Winkler M.E."/>
        </authorList>
    </citation>
    <scope>NUCLEOTIDE SEQUENCE</scope>
</reference>
<organism evidence="9">
    <name type="scientific">marine metagenome</name>
    <dbReference type="NCBI Taxonomy" id="408172"/>
    <lineage>
        <taxon>unclassified sequences</taxon>
        <taxon>metagenomes</taxon>
        <taxon>ecological metagenomes</taxon>
    </lineage>
</organism>
<keyword evidence="5 7" id="KW-1133">Transmembrane helix</keyword>
<dbReference type="EMBL" id="UINC01012084">
    <property type="protein sequence ID" value="SVA52970.1"/>
    <property type="molecule type" value="Genomic_DNA"/>
</dbReference>
<sequence>MVDDLSPTSTNEEIEEKIPEAGSYRWVVICAFVACNTAGFLIANTIGILLPSITDEISLSPTEQGILSSAPFWANLTLMIVVSWWTSRYRPKLLVSVTMLLGALFLFVQGWAPTFLALFLGRLAFGVTMISREPARSLLIRQWLPQRETNMSGGISNLFFGIIVSGGLLLTPAILNYFDGNWRPTMNTFGAFFLVLGVIWQILGKERNTVKTLVPEPVGTSASEFSLVKKAFSFREIWIAGIGFTGAMMAFSSFNSFFPTMALNFYDVSLSGSGLISAMYVLPGGFSGVIVAYYLKGVRGRAPILALAGIIIASTYCAMTITGLYPLLIIFAVLNGIGWGFFPILYMVPFHLRGVQPREIAIAVAVVMSIANLGSSVGPALAGYMQESLGSLQISLRIISLAPLTLVIAAVLLGKKK</sequence>
<dbReference type="GO" id="GO:0022857">
    <property type="term" value="F:transmembrane transporter activity"/>
    <property type="evidence" value="ECO:0007669"/>
    <property type="project" value="InterPro"/>
</dbReference>
<keyword evidence="4 7" id="KW-0812">Transmembrane</keyword>
<evidence type="ECO:0000313" key="9">
    <source>
        <dbReference type="EMBL" id="SVA52970.1"/>
    </source>
</evidence>
<feature type="transmembrane region" description="Helical" evidence="7">
    <location>
        <begin position="93"/>
        <end position="111"/>
    </location>
</feature>
<evidence type="ECO:0000259" key="8">
    <source>
        <dbReference type="PROSITE" id="PS50850"/>
    </source>
</evidence>
<feature type="transmembrane region" description="Helical" evidence="7">
    <location>
        <begin position="117"/>
        <end position="135"/>
    </location>
</feature>
<evidence type="ECO:0000256" key="3">
    <source>
        <dbReference type="ARBA" id="ARBA00022448"/>
    </source>
</evidence>
<name>A0A381WKC9_9ZZZZ</name>
<feature type="domain" description="Major facilitator superfamily (MFS) profile" evidence="8">
    <location>
        <begin position="27"/>
        <end position="417"/>
    </location>
</feature>
<feature type="transmembrane region" description="Helical" evidence="7">
    <location>
        <begin position="274"/>
        <end position="295"/>
    </location>
</feature>
<dbReference type="GO" id="GO:0016020">
    <property type="term" value="C:membrane"/>
    <property type="evidence" value="ECO:0007669"/>
    <property type="project" value="TreeGrafter"/>
</dbReference>